<dbReference type="EnsemblPlants" id="KRH23241">
    <property type="protein sequence ID" value="KRH23241"/>
    <property type="gene ID" value="GLYMA_13G346200"/>
</dbReference>
<gene>
    <name evidence="4" type="primary">LOC100811679</name>
    <name evidence="3" type="ORF">GLYMA_13G346200</name>
</gene>
<evidence type="ECO:0000313" key="5">
    <source>
        <dbReference type="Proteomes" id="UP000008827"/>
    </source>
</evidence>
<evidence type="ECO:0000313" key="3">
    <source>
        <dbReference type="EMBL" id="KRH23239.1"/>
    </source>
</evidence>
<evidence type="ECO:0000259" key="2">
    <source>
        <dbReference type="PROSITE" id="PS50086"/>
    </source>
</evidence>
<feature type="compositionally biased region" description="Polar residues" evidence="1">
    <location>
        <begin position="631"/>
        <end position="650"/>
    </location>
</feature>
<reference evidence="3 4" key="1">
    <citation type="journal article" date="2010" name="Nature">
        <title>Genome sequence of the palaeopolyploid soybean.</title>
        <authorList>
            <person name="Schmutz J."/>
            <person name="Cannon S.B."/>
            <person name="Schlueter J."/>
            <person name="Ma J."/>
            <person name="Mitros T."/>
            <person name="Nelson W."/>
            <person name="Hyten D.L."/>
            <person name="Song Q."/>
            <person name="Thelen J.J."/>
            <person name="Cheng J."/>
            <person name="Xu D."/>
            <person name="Hellsten U."/>
            <person name="May G.D."/>
            <person name="Yu Y."/>
            <person name="Sakurai T."/>
            <person name="Umezawa T."/>
            <person name="Bhattacharyya M.K."/>
            <person name="Sandhu D."/>
            <person name="Valliyodan B."/>
            <person name="Lindquist E."/>
            <person name="Peto M."/>
            <person name="Grant D."/>
            <person name="Shu S."/>
            <person name="Goodstein D."/>
            <person name="Barry K."/>
            <person name="Futrell-Griggs M."/>
            <person name="Abernathy B."/>
            <person name="Du J."/>
            <person name="Tian Z."/>
            <person name="Zhu L."/>
            <person name="Gill N."/>
            <person name="Joshi T."/>
            <person name="Libault M."/>
            <person name="Sethuraman A."/>
            <person name="Zhang X.-C."/>
            <person name="Shinozaki K."/>
            <person name="Nguyen H.T."/>
            <person name="Wing R.A."/>
            <person name="Cregan P."/>
            <person name="Specht J."/>
            <person name="Grimwood J."/>
            <person name="Rokhsar D."/>
            <person name="Stacey G."/>
            <person name="Shoemaker R.C."/>
            <person name="Jackson S.A."/>
        </authorList>
    </citation>
    <scope>NUCLEOTIDE SEQUENCE [LARGE SCALE GENOMIC DNA]</scope>
    <source>
        <strain evidence="4">cv. Williams 82</strain>
        <tissue evidence="3">Callus</tissue>
    </source>
</reference>
<dbReference type="PANTHER" id="PTHR22957">
    <property type="entry name" value="TBC1 DOMAIN FAMILY MEMBER GTPASE-ACTIVATING PROTEIN"/>
    <property type="match status" value="1"/>
</dbReference>
<feature type="region of interest" description="Disordered" evidence="1">
    <location>
        <begin position="616"/>
        <end position="655"/>
    </location>
</feature>
<dbReference type="AlphaFoldDB" id="A0A0R0GZ87"/>
<dbReference type="SMR" id="A0A0R0GZ87"/>
<name>A0A0R0GZ87_SOYBN</name>
<keyword evidence="5" id="KW-1185">Reference proteome</keyword>
<dbReference type="FunFam" id="1.10.8.270:FF:000021">
    <property type="entry name" value="Ypt/Rab-GAP domain of gyp1p superfamily protein"/>
    <property type="match status" value="1"/>
</dbReference>
<dbReference type="EMBL" id="CM000846">
    <property type="protein sequence ID" value="KRH23240.1"/>
    <property type="molecule type" value="Genomic_DNA"/>
</dbReference>
<dbReference type="InterPro" id="IPR000195">
    <property type="entry name" value="Rab-GAP-TBC_dom"/>
</dbReference>
<protein>
    <recommendedName>
        <fullName evidence="2">Rab-GAP TBC domain-containing protein</fullName>
    </recommendedName>
</protein>
<dbReference type="EnsemblPlants" id="KRH23240">
    <property type="protein sequence ID" value="KRH23240"/>
    <property type="gene ID" value="GLYMA_13G346200"/>
</dbReference>
<dbReference type="GO" id="GO:0005096">
    <property type="term" value="F:GTPase activator activity"/>
    <property type="evidence" value="ECO:0000318"/>
    <property type="project" value="GO_Central"/>
</dbReference>
<dbReference type="SUPFAM" id="SSF47923">
    <property type="entry name" value="Ypt/Rab-GAP domain of gyp1p"/>
    <property type="match status" value="2"/>
</dbReference>
<dbReference type="KEGG" id="gmx:100811679"/>
<dbReference type="FunFam" id="1.10.472.80:FF:000092">
    <property type="entry name" value="TBC1 domain family member 15 isoform B"/>
    <property type="match status" value="1"/>
</dbReference>
<dbReference type="STRING" id="3847.A0A0R0GZ87"/>
<proteinExistence type="predicted"/>
<dbReference type="EMBL" id="CM000846">
    <property type="protein sequence ID" value="KRH23241.1"/>
    <property type="molecule type" value="Genomic_DNA"/>
</dbReference>
<dbReference type="Gramene" id="KRH23240">
    <property type="protein sequence ID" value="KRH23240"/>
    <property type="gene ID" value="GLYMA_13G346200"/>
</dbReference>
<dbReference type="EMBL" id="CM000846">
    <property type="protein sequence ID" value="KRH23238.1"/>
    <property type="molecule type" value="Genomic_DNA"/>
</dbReference>
<dbReference type="PROSITE" id="PS50086">
    <property type="entry name" value="TBC_RABGAP"/>
    <property type="match status" value="1"/>
</dbReference>
<dbReference type="Gene3D" id="1.10.8.270">
    <property type="entry name" value="putative rabgap domain of human tbc1 domain family member 14 like domains"/>
    <property type="match status" value="1"/>
</dbReference>
<reference evidence="3" key="3">
    <citation type="submission" date="2018-07" db="EMBL/GenBank/DDBJ databases">
        <title>WGS assembly of Glycine max.</title>
        <authorList>
            <person name="Schmutz J."/>
            <person name="Cannon S."/>
            <person name="Schlueter J."/>
            <person name="Ma J."/>
            <person name="Mitros T."/>
            <person name="Nelson W."/>
            <person name="Hyten D."/>
            <person name="Song Q."/>
            <person name="Thelen J."/>
            <person name="Cheng J."/>
            <person name="Xu D."/>
            <person name="Hellsten U."/>
            <person name="May G."/>
            <person name="Yu Y."/>
            <person name="Sakurai T."/>
            <person name="Umezawa T."/>
            <person name="Bhattacharyya M."/>
            <person name="Sandhu D."/>
            <person name="Valliyodan B."/>
            <person name="Lindquist E."/>
            <person name="Peto M."/>
            <person name="Grant D."/>
            <person name="Shu S."/>
            <person name="Goodstein D."/>
            <person name="Barry K."/>
            <person name="Futrell-Griggs M."/>
            <person name="Abernathy B."/>
            <person name="Du J."/>
            <person name="Tian Z."/>
            <person name="Zhu L."/>
            <person name="Gill N."/>
            <person name="Joshi T."/>
            <person name="Libault M."/>
            <person name="Sethuraman A."/>
            <person name="Zhang X."/>
            <person name="Shinozaki K."/>
            <person name="Nguyen H."/>
            <person name="Wing R."/>
            <person name="Cregan P."/>
            <person name="Specht J."/>
            <person name="Grimwood J."/>
            <person name="Rokhsar D."/>
            <person name="Stacey G."/>
            <person name="Shoemaker R."/>
            <person name="Jackson S."/>
        </authorList>
    </citation>
    <scope>NUCLEOTIDE SEQUENCE</scope>
    <source>
        <tissue evidence="3">Callus</tissue>
    </source>
</reference>
<feature type="region of interest" description="Disordered" evidence="1">
    <location>
        <begin position="1"/>
        <end position="21"/>
    </location>
</feature>
<evidence type="ECO:0000313" key="4">
    <source>
        <dbReference type="EnsemblPlants" id="KRH23238"/>
    </source>
</evidence>
<dbReference type="EnsemblPlants" id="KRH23239">
    <property type="protein sequence ID" value="KRH23239"/>
    <property type="gene ID" value="GLYMA_13G346200"/>
</dbReference>
<dbReference type="Gene3D" id="1.10.472.80">
    <property type="entry name" value="Ypt/Rab-GAP domain of gyp1p, domain 3"/>
    <property type="match status" value="1"/>
</dbReference>
<dbReference type="Gramene" id="KRH23241">
    <property type="protein sequence ID" value="KRH23241"/>
    <property type="gene ID" value="GLYMA_13G346200"/>
</dbReference>
<dbReference type="SMART" id="SM00164">
    <property type="entry name" value="TBC"/>
    <property type="match status" value="1"/>
</dbReference>
<dbReference type="EMBL" id="CM000846">
    <property type="protein sequence ID" value="KRH23239.1"/>
    <property type="molecule type" value="Genomic_DNA"/>
</dbReference>
<accession>A0A0R0GZ87</accession>
<dbReference type="ExpressionAtlas" id="A0A0R0GZ87">
    <property type="expression patterns" value="baseline and differential"/>
</dbReference>
<dbReference type="RefSeq" id="XP_006595073.1">
    <property type="nucleotide sequence ID" value="XM_006595010.4"/>
</dbReference>
<dbReference type="Gramene" id="KRH23239">
    <property type="protein sequence ID" value="KRH23239"/>
    <property type="gene ID" value="GLYMA_13G346200"/>
</dbReference>
<sequence length="770" mass="87022">MHARRRFLPEPNRTQSQLPTSTHCTVHTTFTTQTLSVTINPFSPSSHYPLDSISIICISVERARGVCVTVMYCGEEAKQWSCGKAGAVNLRKVSSIVRDIGDPCLSQSPVKVVLTVNRMLKPDKWQAMSDSEGKVFGFRKALKLIVLGGVDPSIRPEVWEFLLGCYSLSSTAEYRRRLRAARREHYSGLIKQCQTMHSSVGTGSLAYVVGSKLMDLRTSSKDGRKSQAKIEESTYNDNNVEVGKCYDRNIICTEGENSSHWESSNNGVDLVSLRVCTDNAACDSSGQRNSSSPKLGGEVEESDCVTECSFDFPPLSVTNLFEKSGKDKNSGTEHGDKLPAPGQSRFEVDSMRSFRINNNVDLVIESNCQQPLATLHPMDSEIGIASPDEEEPELLSENQVYEAQMVTQLKISDVPQPAMIRSPISQGWPISEERVSEWLWTLHRIVVDVVRTDSHLEFYEDTRNLARMSDILAVYAWVDPSTGYCQGMSDLLSPFVVIFEDNADAFWCFEMLLRRMRENFQMEGPTRVMKQLRALWHILELLDKEMFAHLSKIGAESLHFAFRMLLVLFRRELSFNEALSMWEMMWAADFDEFMAYDLEENCLEALELHLPRDSSNGMREEIADSDGGSVKNGSQSNHNENDNTKASPQSNHERADHSVYASKLKSLSSHTFCGLARNIWPRSHQVQTSSISLKRKGNNELAIFCVAAILVLNRQKIIRETHSFDDMIKMFNDKMLKMNVKSCITTAIKLRKKYFNKVIKKMNYVAEKGD</sequence>
<dbReference type="EnsemblPlants" id="KRH23238">
    <property type="protein sequence ID" value="KRH23238"/>
    <property type="gene ID" value="GLYMA_13G346200"/>
</dbReference>
<dbReference type="Gramene" id="KRH23238">
    <property type="protein sequence ID" value="KRH23238"/>
    <property type="gene ID" value="GLYMA_13G346200"/>
</dbReference>
<feature type="region of interest" description="Disordered" evidence="1">
    <location>
        <begin position="321"/>
        <end position="344"/>
    </location>
</feature>
<dbReference type="OrthoDB" id="10264062at2759"/>
<dbReference type="Pfam" id="PF00566">
    <property type="entry name" value="RabGAP-TBC"/>
    <property type="match status" value="1"/>
</dbReference>
<dbReference type="GeneID" id="100811679"/>
<feature type="compositionally biased region" description="Basic and acidic residues" evidence="1">
    <location>
        <begin position="323"/>
        <end position="337"/>
    </location>
</feature>
<dbReference type="Proteomes" id="UP000008827">
    <property type="component" value="Chromosome 13"/>
</dbReference>
<dbReference type="InterPro" id="IPR035969">
    <property type="entry name" value="Rab-GAP_TBC_sf"/>
</dbReference>
<dbReference type="RefSeq" id="XP_006595072.1">
    <property type="nucleotide sequence ID" value="XM_006595009.4"/>
</dbReference>
<dbReference type="PANTHER" id="PTHR22957:SF456">
    <property type="entry name" value="YPT_RAB-GAP DOMAIN OF GYP1P SUPERFAMILY PROTEIN"/>
    <property type="match status" value="1"/>
</dbReference>
<evidence type="ECO:0000256" key="1">
    <source>
        <dbReference type="SAM" id="MobiDB-lite"/>
    </source>
</evidence>
<feature type="domain" description="Rab-GAP TBC" evidence="2">
    <location>
        <begin position="149"/>
        <end position="589"/>
    </location>
</feature>
<organism evidence="3">
    <name type="scientific">Glycine max</name>
    <name type="common">Soybean</name>
    <name type="synonym">Glycine hispida</name>
    <dbReference type="NCBI Taxonomy" id="3847"/>
    <lineage>
        <taxon>Eukaryota</taxon>
        <taxon>Viridiplantae</taxon>
        <taxon>Streptophyta</taxon>
        <taxon>Embryophyta</taxon>
        <taxon>Tracheophyta</taxon>
        <taxon>Spermatophyta</taxon>
        <taxon>Magnoliopsida</taxon>
        <taxon>eudicotyledons</taxon>
        <taxon>Gunneridae</taxon>
        <taxon>Pentapetalae</taxon>
        <taxon>rosids</taxon>
        <taxon>fabids</taxon>
        <taxon>Fabales</taxon>
        <taxon>Fabaceae</taxon>
        <taxon>Papilionoideae</taxon>
        <taxon>50 kb inversion clade</taxon>
        <taxon>NPAAA clade</taxon>
        <taxon>indigoferoid/millettioid clade</taxon>
        <taxon>Phaseoleae</taxon>
        <taxon>Glycine</taxon>
        <taxon>Glycine subgen. Soja</taxon>
    </lineage>
</organism>
<reference evidence="4" key="2">
    <citation type="submission" date="2018-02" db="UniProtKB">
        <authorList>
            <consortium name="EnsemblPlants"/>
        </authorList>
    </citation>
    <scope>IDENTIFICATION</scope>
    <source>
        <strain evidence="4">Williams 82</strain>
    </source>
</reference>